<protein>
    <submittedName>
        <fullName evidence="2">Uncharacterized protein</fullName>
    </submittedName>
</protein>
<gene>
    <name evidence="2" type="ORF">CLEP1334_LOCUS23254</name>
</gene>
<feature type="region of interest" description="Disordered" evidence="1">
    <location>
        <begin position="70"/>
        <end position="114"/>
    </location>
</feature>
<sequence length="131" mass="13647">MEAGVSTADAVDFSFSIAFAAAPDDAHALPPSTAISPSLVEGGLSDEALAQGPSLQRELLRSNVGVDASALRSPLPRLAETSPTRAANARPDVRPPSPPVAIPEREKQHAGSLDLECELQRMLTPVRAIST</sequence>
<organism evidence="2">
    <name type="scientific">Calcidiscus leptoporus</name>
    <dbReference type="NCBI Taxonomy" id="127549"/>
    <lineage>
        <taxon>Eukaryota</taxon>
        <taxon>Haptista</taxon>
        <taxon>Haptophyta</taxon>
        <taxon>Prymnesiophyceae</taxon>
        <taxon>Coccolithales</taxon>
        <taxon>Calcidiscaceae</taxon>
        <taxon>Calcidiscus</taxon>
    </lineage>
</organism>
<evidence type="ECO:0000256" key="1">
    <source>
        <dbReference type="SAM" id="MobiDB-lite"/>
    </source>
</evidence>
<dbReference type="EMBL" id="HBER01046438">
    <property type="protein sequence ID" value="CAD8547964.1"/>
    <property type="molecule type" value="Transcribed_RNA"/>
</dbReference>
<reference evidence="2" key="1">
    <citation type="submission" date="2021-01" db="EMBL/GenBank/DDBJ databases">
        <authorList>
            <person name="Corre E."/>
            <person name="Pelletier E."/>
            <person name="Niang G."/>
            <person name="Scheremetjew M."/>
            <person name="Finn R."/>
            <person name="Kale V."/>
            <person name="Holt S."/>
            <person name="Cochrane G."/>
            <person name="Meng A."/>
            <person name="Brown T."/>
            <person name="Cohen L."/>
        </authorList>
    </citation>
    <scope>NUCLEOTIDE SEQUENCE</scope>
    <source>
        <strain evidence="2">RCC1130</strain>
    </source>
</reference>
<accession>A0A7S0P2W7</accession>
<dbReference type="AlphaFoldDB" id="A0A7S0P2W7"/>
<name>A0A7S0P2W7_9EUKA</name>
<proteinExistence type="predicted"/>
<evidence type="ECO:0000313" key="2">
    <source>
        <dbReference type="EMBL" id="CAD8547964.1"/>
    </source>
</evidence>